<dbReference type="RefSeq" id="WP_042621089.1">
    <property type="nucleotide sequence ID" value="NZ_CP007790.1"/>
</dbReference>
<proteinExistence type="predicted"/>
<protein>
    <recommendedName>
        <fullName evidence="5">Secreted protein</fullName>
    </recommendedName>
</protein>
<keyword evidence="1" id="KW-0472">Membrane</keyword>
<name>A0A0B6TUQ2_9CORY</name>
<feature type="transmembrane region" description="Helical" evidence="1">
    <location>
        <begin position="88"/>
        <end position="107"/>
    </location>
</feature>
<evidence type="ECO:0000313" key="4">
    <source>
        <dbReference type="Proteomes" id="UP000031928"/>
    </source>
</evidence>
<keyword evidence="4" id="KW-1185">Reference proteome</keyword>
<evidence type="ECO:0000256" key="2">
    <source>
        <dbReference type="SAM" id="SignalP"/>
    </source>
</evidence>
<dbReference type="AlphaFoldDB" id="A0A0B6TUQ2"/>
<keyword evidence="1" id="KW-1133">Transmembrane helix</keyword>
<dbReference type="Proteomes" id="UP000031928">
    <property type="component" value="Chromosome"/>
</dbReference>
<dbReference type="OrthoDB" id="4843372at2"/>
<dbReference type="KEGG" id="cmq:B840_04185"/>
<feature type="chain" id="PRO_5038455817" description="Secreted protein" evidence="2">
    <location>
        <begin position="27"/>
        <end position="160"/>
    </location>
</feature>
<feature type="transmembrane region" description="Helical" evidence="1">
    <location>
        <begin position="54"/>
        <end position="81"/>
    </location>
</feature>
<evidence type="ECO:0008006" key="5">
    <source>
        <dbReference type="Google" id="ProtNLM"/>
    </source>
</evidence>
<accession>A0A0B6TUQ2</accession>
<organism evidence="3 4">
    <name type="scientific">Corynebacterium marinum DSM 44953</name>
    <dbReference type="NCBI Taxonomy" id="1224162"/>
    <lineage>
        <taxon>Bacteria</taxon>
        <taxon>Bacillati</taxon>
        <taxon>Actinomycetota</taxon>
        <taxon>Actinomycetes</taxon>
        <taxon>Mycobacteriales</taxon>
        <taxon>Corynebacteriaceae</taxon>
        <taxon>Corynebacterium</taxon>
    </lineage>
</organism>
<dbReference type="STRING" id="1224162.B840_04185"/>
<evidence type="ECO:0000313" key="3">
    <source>
        <dbReference type="EMBL" id="AJK68456.1"/>
    </source>
</evidence>
<dbReference type="HOGENOM" id="CLU_1684571_0_0_11"/>
<keyword evidence="2" id="KW-0732">Signal</keyword>
<keyword evidence="1" id="KW-0812">Transmembrane</keyword>
<evidence type="ECO:0000256" key="1">
    <source>
        <dbReference type="SAM" id="Phobius"/>
    </source>
</evidence>
<feature type="signal peptide" evidence="2">
    <location>
        <begin position="1"/>
        <end position="26"/>
    </location>
</feature>
<reference evidence="3 4" key="1">
    <citation type="submission" date="2014-05" db="EMBL/GenBank/DDBJ databases">
        <title>Complete genome sequence of Corynebacterium marinum DSM 44953.</title>
        <authorList>
            <person name="Schaffert L."/>
            <person name="Albersmeier A."/>
            <person name="Kalinowski J."/>
            <person name="Ruckert C."/>
        </authorList>
    </citation>
    <scope>NUCLEOTIDE SEQUENCE [LARGE SCALE GENOMIC DNA]</scope>
    <source>
        <strain evidence="3 4">DSM 44953</strain>
    </source>
</reference>
<dbReference type="EMBL" id="CP007790">
    <property type="protein sequence ID" value="AJK68456.1"/>
    <property type="molecule type" value="Genomic_DNA"/>
</dbReference>
<gene>
    <name evidence="3" type="ORF">B840_04185</name>
</gene>
<sequence>MKTAYRSLAGLICGLVMLQAASEAWFASGVGKYIAEGGTIDMSDTSGPPPFTEVWGLIVHTISGLYVIPVVAAILLIVGYLTHDRRALALAAVVVILVGVQVTLGLTASSFTFLAFLHGFNALLIFGVALTAALTLGRQHVEPAPAPAAAPSRRSVGSGV</sequence>
<feature type="transmembrane region" description="Helical" evidence="1">
    <location>
        <begin position="113"/>
        <end position="136"/>
    </location>
</feature>